<dbReference type="EMBL" id="RFAR01000036">
    <property type="protein sequence ID" value="RMC98548.1"/>
    <property type="molecule type" value="Genomic_DNA"/>
</dbReference>
<keyword evidence="1" id="KW-0812">Transmembrane</keyword>
<feature type="transmembrane region" description="Helical" evidence="1">
    <location>
        <begin position="154"/>
        <end position="176"/>
    </location>
</feature>
<accession>A0A454JIY5</accession>
<protein>
    <submittedName>
        <fullName evidence="2">Uncharacterized protein</fullName>
    </submittedName>
</protein>
<comment type="caution">
    <text evidence="2">The sequence shown here is derived from an EMBL/GenBank/DDBJ whole genome shotgun (WGS) entry which is preliminary data.</text>
</comment>
<gene>
    <name evidence="2" type="ORF">EAY64_09265</name>
</gene>
<sequence length="288" mass="32321">MDSSSATRGVSGRVDVNGTSVTVLSHTWEVADRQTWSKTKVELSGGGGYVGPYGGYVNAPQLVTHVAEQQEIWLRDEHGKEIPLRLHNGGIAVRVGHRVTVAGIEAHGQSWLVEVRNTDTGHRKRMMASWGQLLHQAAVLPRPRWLDFSINAKVVRILAFGLVSWLLAVLIFMMAYRFGIVSPSKAEQLQNQIRLLEHQSIDASSQRVRRDLEHQAQELYPALSLERAADRRNALLWVNGLGISFLLSGMLWQHRQTGQYRRNLSKAEERLERLLVPSSQKSACPEIL</sequence>
<organism evidence="2 3">
    <name type="scientific">Aquitalea palustris</name>
    <dbReference type="NCBI Taxonomy" id="2480983"/>
    <lineage>
        <taxon>Bacteria</taxon>
        <taxon>Pseudomonadati</taxon>
        <taxon>Pseudomonadota</taxon>
        <taxon>Betaproteobacteria</taxon>
        <taxon>Neisseriales</taxon>
        <taxon>Chromobacteriaceae</taxon>
        <taxon>Aquitalea</taxon>
    </lineage>
</organism>
<keyword evidence="1" id="KW-1133">Transmembrane helix</keyword>
<evidence type="ECO:0000313" key="2">
    <source>
        <dbReference type="EMBL" id="RMC98548.1"/>
    </source>
</evidence>
<proteinExistence type="predicted"/>
<feature type="transmembrane region" description="Helical" evidence="1">
    <location>
        <begin position="234"/>
        <end position="252"/>
    </location>
</feature>
<reference evidence="2 3" key="1">
    <citation type="submission" date="2018-10" db="EMBL/GenBank/DDBJ databases">
        <title>Draft genome sequence of Aquitalea MWU14-2217 isolated from a wild cranberry bog in Provincetown, Massachusetts.</title>
        <authorList>
            <person name="Ebadzadsahrai G."/>
            <person name="Soby S."/>
        </authorList>
    </citation>
    <scope>NUCLEOTIDE SEQUENCE [LARGE SCALE GENOMIC DNA]</scope>
    <source>
        <strain evidence="2 3">MWU14-2217</strain>
    </source>
</reference>
<name>A0A454JIY5_9NEIS</name>
<dbReference type="RefSeq" id="WP_103524487.1">
    <property type="nucleotide sequence ID" value="NZ_JAIZDC010000001.1"/>
</dbReference>
<dbReference type="Proteomes" id="UP000274139">
    <property type="component" value="Unassembled WGS sequence"/>
</dbReference>
<evidence type="ECO:0000313" key="3">
    <source>
        <dbReference type="Proteomes" id="UP000274139"/>
    </source>
</evidence>
<evidence type="ECO:0000256" key="1">
    <source>
        <dbReference type="SAM" id="Phobius"/>
    </source>
</evidence>
<keyword evidence="3" id="KW-1185">Reference proteome</keyword>
<keyword evidence="1" id="KW-0472">Membrane</keyword>
<dbReference type="AlphaFoldDB" id="A0A454JIY5"/>